<organism evidence="1 2">
    <name type="scientific">Thermogemmatispora aurantia</name>
    <dbReference type="NCBI Taxonomy" id="2045279"/>
    <lineage>
        <taxon>Bacteria</taxon>
        <taxon>Bacillati</taxon>
        <taxon>Chloroflexota</taxon>
        <taxon>Ktedonobacteria</taxon>
        <taxon>Thermogemmatisporales</taxon>
        <taxon>Thermogemmatisporaceae</taxon>
        <taxon>Thermogemmatispora</taxon>
    </lineage>
</organism>
<proteinExistence type="predicted"/>
<reference evidence="1 2" key="1">
    <citation type="journal article" date="2019" name="Int. J. Syst. Evol. Microbiol.">
        <title>Thermogemmatispora aurantia sp. nov. and Thermogemmatispora argillosa sp. nov., within the class Ktedonobacteria, and emended description of the genus Thermogemmatispora.</title>
        <authorList>
            <person name="Zheng Y."/>
            <person name="Wang C.M."/>
            <person name="Sakai Y."/>
            <person name="Abe K."/>
            <person name="Yokota A."/>
            <person name="Yabe S."/>
        </authorList>
    </citation>
    <scope>NUCLEOTIDE SEQUENCE [LARGE SCALE GENOMIC DNA]</scope>
    <source>
        <strain evidence="1 2">A1-2</strain>
    </source>
</reference>
<keyword evidence="2" id="KW-1185">Reference proteome</keyword>
<dbReference type="EMBL" id="BKZV01000003">
    <property type="protein sequence ID" value="GER83938.1"/>
    <property type="molecule type" value="Genomic_DNA"/>
</dbReference>
<evidence type="ECO:0008006" key="3">
    <source>
        <dbReference type="Google" id="ProtNLM"/>
    </source>
</evidence>
<gene>
    <name evidence="1" type="ORF">KTAU_25750</name>
</gene>
<protein>
    <recommendedName>
        <fullName evidence="3">Tetracyclin repressor-like C-terminal domain-containing protein</fullName>
    </recommendedName>
</protein>
<name>A0A5J4K5K6_9CHLR</name>
<dbReference type="Proteomes" id="UP000334820">
    <property type="component" value="Unassembled WGS sequence"/>
</dbReference>
<sequence>MCEKLHHALESQLPAISTLQMSTLRLLLLAVFDFLALWQYHLKPADRQFVPFFEVALQQELQEVLLHWLNQAPSSVPICQETGEITAQVISWAIFGPAVQWSRGDQTITKDTMARHVLDVVIAGLSPVVTVT</sequence>
<dbReference type="AlphaFoldDB" id="A0A5J4K5K6"/>
<evidence type="ECO:0000313" key="1">
    <source>
        <dbReference type="EMBL" id="GER83938.1"/>
    </source>
</evidence>
<comment type="caution">
    <text evidence="1">The sequence shown here is derived from an EMBL/GenBank/DDBJ whole genome shotgun (WGS) entry which is preliminary data.</text>
</comment>
<evidence type="ECO:0000313" key="2">
    <source>
        <dbReference type="Proteomes" id="UP000334820"/>
    </source>
</evidence>
<accession>A0A5J4K5K6</accession>